<feature type="region of interest" description="Disordered" evidence="1">
    <location>
        <begin position="1"/>
        <end position="45"/>
    </location>
</feature>
<feature type="compositionally biased region" description="Low complexity" evidence="1">
    <location>
        <begin position="719"/>
        <end position="738"/>
    </location>
</feature>
<reference evidence="2" key="1">
    <citation type="submission" date="2013-10" db="EMBL/GenBank/DDBJ databases">
        <title>Genomic analysis of the causative agents of coccidiosis in chickens.</title>
        <authorList>
            <person name="Reid A.J."/>
            <person name="Blake D."/>
            <person name="Billington K."/>
            <person name="Browne H."/>
            <person name="Dunn M."/>
            <person name="Hung S."/>
            <person name="Kawahara F."/>
            <person name="Miranda-Saavedra D."/>
            <person name="Mourier T."/>
            <person name="Nagra H."/>
            <person name="Otto T.D."/>
            <person name="Rawlings N."/>
            <person name="Sanchez A."/>
            <person name="Sanders M."/>
            <person name="Subramaniam C."/>
            <person name="Tay Y."/>
            <person name="Dear P."/>
            <person name="Doerig C."/>
            <person name="Gruber A."/>
            <person name="Parkinson J."/>
            <person name="Shirley M."/>
            <person name="Wan K.L."/>
            <person name="Berriman M."/>
            <person name="Tomley F."/>
            <person name="Pain A."/>
        </authorList>
    </citation>
    <scope>NUCLEOTIDE SEQUENCE [LARGE SCALE GENOMIC DNA]</scope>
    <source>
        <strain evidence="2">Weybridge</strain>
    </source>
</reference>
<feature type="compositionally biased region" description="Low complexity" evidence="1">
    <location>
        <begin position="16"/>
        <end position="34"/>
    </location>
</feature>
<protein>
    <submittedName>
        <fullName evidence="2">Uncharacterized protein</fullName>
    </submittedName>
</protein>
<feature type="region of interest" description="Disordered" evidence="1">
    <location>
        <begin position="117"/>
        <end position="145"/>
    </location>
</feature>
<keyword evidence="3" id="KW-1185">Reference proteome</keyword>
<gene>
    <name evidence="2" type="ORF">EMWEY_00048490</name>
</gene>
<dbReference type="PANTHER" id="PTHR45615">
    <property type="entry name" value="MYOSIN HEAVY CHAIN, NON-MUSCLE"/>
    <property type="match status" value="1"/>
</dbReference>
<organism evidence="2 3">
    <name type="scientific">Eimeria maxima</name>
    <name type="common">Coccidian parasite</name>
    <dbReference type="NCBI Taxonomy" id="5804"/>
    <lineage>
        <taxon>Eukaryota</taxon>
        <taxon>Sar</taxon>
        <taxon>Alveolata</taxon>
        <taxon>Apicomplexa</taxon>
        <taxon>Conoidasida</taxon>
        <taxon>Coccidia</taxon>
        <taxon>Eucoccidiorida</taxon>
        <taxon>Eimeriorina</taxon>
        <taxon>Eimeriidae</taxon>
        <taxon>Eimeria</taxon>
    </lineage>
</organism>
<accession>U6M2D8</accession>
<evidence type="ECO:0000256" key="1">
    <source>
        <dbReference type="SAM" id="MobiDB-lite"/>
    </source>
</evidence>
<feature type="compositionally biased region" description="Low complexity" evidence="1">
    <location>
        <begin position="129"/>
        <end position="145"/>
    </location>
</feature>
<feature type="region of interest" description="Disordered" evidence="1">
    <location>
        <begin position="438"/>
        <end position="491"/>
    </location>
</feature>
<dbReference type="VEuPathDB" id="ToxoDB:EMWEY_00048490"/>
<dbReference type="PANTHER" id="PTHR45615:SF63">
    <property type="entry name" value="CHROMOSOME UNDETERMINED SCAFFOLD_10, WHOLE GENOME SHOTGUN SEQUENCE"/>
    <property type="match status" value="1"/>
</dbReference>
<feature type="compositionally biased region" description="Low complexity" evidence="1">
    <location>
        <begin position="510"/>
        <end position="523"/>
    </location>
</feature>
<name>U6M2D8_EIMMA</name>
<feature type="region of interest" description="Disordered" evidence="1">
    <location>
        <begin position="714"/>
        <end position="745"/>
    </location>
</feature>
<reference evidence="2" key="2">
    <citation type="submission" date="2013-10" db="EMBL/GenBank/DDBJ databases">
        <authorList>
            <person name="Aslett M."/>
        </authorList>
    </citation>
    <scope>NUCLEOTIDE SEQUENCE [LARGE SCALE GENOMIC DNA]</scope>
    <source>
        <strain evidence="2">Weybridge</strain>
    </source>
</reference>
<dbReference type="GeneID" id="25338835"/>
<dbReference type="OrthoDB" id="354711at2759"/>
<dbReference type="AlphaFoldDB" id="U6M2D8"/>
<feature type="compositionally biased region" description="Acidic residues" evidence="1">
    <location>
        <begin position="524"/>
        <end position="533"/>
    </location>
</feature>
<feature type="region of interest" description="Disordered" evidence="1">
    <location>
        <begin position="504"/>
        <end position="537"/>
    </location>
</feature>
<evidence type="ECO:0000313" key="3">
    <source>
        <dbReference type="Proteomes" id="UP000030763"/>
    </source>
</evidence>
<sequence>MARCSATGVLNTGDTPQQQQQQQQQQPQQQQQQQERYEDRYRKLIYSEGTEEEQQQLWCELQQQQQQQLSTIGLIGIRSGSLSAAAAAAAEAAITAGGEQQKKKGYNIQDIDIISSFPPGLPPLPPESQQQQQQLQQQQQQQRQQQLIDELKRGERQHIVPKGMLTRMNLQQLLLAAEKRVLPHPHLSLTLSAAVYLAAREALGPFCLPTDSFIIPSSPAAAAAAATAAATAAANAATAADAAAAAAPFVGTPLKDWETFPWPQHLEGLHLGEQMESLRYGKEVVEKDLPSLAKALKDWDFDWAINSSVSSRLQREEKEFNLLLLSLPIYLASKPSPHGGFRGPPIYFVVPSSTAAAAAAAPTAAATGEAAAAAAAAAVAEYPQETWGFRLGAACSALRQRGRYLYFAAALQRLVAAKMSLHALPVLERTRADREDIERMLQPQQQQQQQQQQHGGQQAAQTGETEQQQQDMDTQEQQQQQQQQQQELPPDILRLQRSLRSVVIKDKKQQQQQQHGQQQQQQEQQEEDSDEEVQAAAAALEEGASLEAARQQHNLASLPSEATAANAAAAATAAAATAAAARDAQRDALISDLDFGAEKEKPSFFLPRPPYPAVRQVGLRRELLQQVRKEQQEEEQQQQQKYPFPLYSRRQTEGGYQYVFDIWSWDDVIEAMQYFNDLYAPISKEIGRQITFNDIPEDFKIPGENITLTRSPWREQKEQQNPNQQQQQEQQQQQQQQQHQEKEKDESYLWPKDWWGMPLGVYIQQIRRGDIDARYHPIRRRILDKIQFNWINKYKYLNFTWIKLIKGIKW</sequence>
<feature type="compositionally biased region" description="Low complexity" evidence="1">
    <location>
        <begin position="442"/>
        <end position="486"/>
    </location>
</feature>
<dbReference type="RefSeq" id="XP_013334817.1">
    <property type="nucleotide sequence ID" value="XM_013479363.1"/>
</dbReference>
<dbReference type="Proteomes" id="UP000030763">
    <property type="component" value="Unassembled WGS sequence"/>
</dbReference>
<dbReference type="OMA" id="MESLRYG"/>
<dbReference type="EMBL" id="HG719517">
    <property type="protein sequence ID" value="CDJ58171.1"/>
    <property type="molecule type" value="Genomic_DNA"/>
</dbReference>
<evidence type="ECO:0000313" key="2">
    <source>
        <dbReference type="EMBL" id="CDJ58171.1"/>
    </source>
</evidence>
<proteinExistence type="predicted"/>